<reference evidence="8" key="1">
    <citation type="journal article" date="2021" name="ISME J.">
        <title>Evolutionary origin and ecological implication of a unique nif island in free-living Bradyrhizobium lineages.</title>
        <authorList>
            <person name="Tao J."/>
        </authorList>
    </citation>
    <scope>NUCLEOTIDE SEQUENCE [LARGE SCALE GENOMIC DNA]</scope>
    <source>
        <strain evidence="8">SZCCT0434</strain>
    </source>
</reference>
<keyword evidence="5" id="KW-0732">Signal</keyword>
<dbReference type="PROSITE" id="PS51257">
    <property type="entry name" value="PROKAR_LIPOPROTEIN"/>
    <property type="match status" value="1"/>
</dbReference>
<dbReference type="PROSITE" id="PS51123">
    <property type="entry name" value="OMPA_2"/>
    <property type="match status" value="1"/>
</dbReference>
<keyword evidence="3" id="KW-0998">Cell outer membrane</keyword>
<dbReference type="InterPro" id="IPR006664">
    <property type="entry name" value="OMP_bac"/>
</dbReference>
<keyword evidence="2 4" id="KW-0472">Membrane</keyword>
<dbReference type="Gene3D" id="3.30.1330.60">
    <property type="entry name" value="OmpA-like domain"/>
    <property type="match status" value="1"/>
</dbReference>
<evidence type="ECO:0000256" key="2">
    <source>
        <dbReference type="ARBA" id="ARBA00023136"/>
    </source>
</evidence>
<dbReference type="RefSeq" id="WP_212397281.1">
    <property type="nucleotide sequence ID" value="NZ_JAFCJH010000060.1"/>
</dbReference>
<name>A0ABS5FV95_9BRAD</name>
<protein>
    <submittedName>
        <fullName evidence="7">OmpA family protein</fullName>
    </submittedName>
</protein>
<dbReference type="InterPro" id="IPR050330">
    <property type="entry name" value="Bact_OuterMem_StrucFunc"/>
</dbReference>
<dbReference type="Pfam" id="PF00691">
    <property type="entry name" value="OmpA"/>
    <property type="match status" value="1"/>
</dbReference>
<evidence type="ECO:0000313" key="7">
    <source>
        <dbReference type="EMBL" id="MBR0800700.1"/>
    </source>
</evidence>
<dbReference type="Proteomes" id="UP001315278">
    <property type="component" value="Unassembled WGS sequence"/>
</dbReference>
<evidence type="ECO:0000256" key="3">
    <source>
        <dbReference type="ARBA" id="ARBA00023237"/>
    </source>
</evidence>
<feature type="chain" id="PRO_5046503666" evidence="5">
    <location>
        <begin position="25"/>
        <end position="315"/>
    </location>
</feature>
<dbReference type="InterPro" id="IPR006665">
    <property type="entry name" value="OmpA-like"/>
</dbReference>
<dbReference type="PRINTS" id="PR01021">
    <property type="entry name" value="OMPADOMAIN"/>
</dbReference>
<evidence type="ECO:0000259" key="6">
    <source>
        <dbReference type="PROSITE" id="PS51123"/>
    </source>
</evidence>
<proteinExistence type="predicted"/>
<dbReference type="CDD" id="cd07185">
    <property type="entry name" value="OmpA_C-like"/>
    <property type="match status" value="1"/>
</dbReference>
<gene>
    <name evidence="7" type="ORF">JQ615_35600</name>
</gene>
<comment type="caution">
    <text evidence="7">The sequence shown here is derived from an EMBL/GenBank/DDBJ whole genome shotgun (WGS) entry which is preliminary data.</text>
</comment>
<dbReference type="SUPFAM" id="SSF103088">
    <property type="entry name" value="OmpA-like"/>
    <property type="match status" value="1"/>
</dbReference>
<evidence type="ECO:0000313" key="8">
    <source>
        <dbReference type="Proteomes" id="UP001315278"/>
    </source>
</evidence>
<organism evidence="7 8">
    <name type="scientific">Bradyrhizobium jicamae</name>
    <dbReference type="NCBI Taxonomy" id="280332"/>
    <lineage>
        <taxon>Bacteria</taxon>
        <taxon>Pseudomonadati</taxon>
        <taxon>Pseudomonadota</taxon>
        <taxon>Alphaproteobacteria</taxon>
        <taxon>Hyphomicrobiales</taxon>
        <taxon>Nitrobacteraceae</taxon>
        <taxon>Bradyrhizobium</taxon>
    </lineage>
</organism>
<dbReference type="InterPro" id="IPR036737">
    <property type="entry name" value="OmpA-like_sf"/>
</dbReference>
<dbReference type="PANTHER" id="PTHR30329">
    <property type="entry name" value="STATOR ELEMENT OF FLAGELLAR MOTOR COMPLEX"/>
    <property type="match status" value="1"/>
</dbReference>
<comment type="subcellular location">
    <subcellularLocation>
        <location evidence="1">Cell outer membrane</location>
    </subcellularLocation>
</comment>
<accession>A0ABS5FV95</accession>
<dbReference type="PANTHER" id="PTHR30329:SF21">
    <property type="entry name" value="LIPOPROTEIN YIAD-RELATED"/>
    <property type="match status" value="1"/>
</dbReference>
<evidence type="ECO:0000256" key="4">
    <source>
        <dbReference type="PROSITE-ProRule" id="PRU00473"/>
    </source>
</evidence>
<evidence type="ECO:0000256" key="1">
    <source>
        <dbReference type="ARBA" id="ARBA00004442"/>
    </source>
</evidence>
<feature type="domain" description="OmpA-like" evidence="6">
    <location>
        <begin position="197"/>
        <end position="315"/>
    </location>
</feature>
<keyword evidence="8" id="KW-1185">Reference proteome</keyword>
<dbReference type="EMBL" id="JAFCJH010000060">
    <property type="protein sequence ID" value="MBR0800700.1"/>
    <property type="molecule type" value="Genomic_DNA"/>
</dbReference>
<sequence>MRMVQWYLVTATTACLLTGRPAPAADCQSVLDAFNRAIDDAHETDAQASIDKIAASADCGAYQTAAQLRLAALRLSAAQTLMARGRPVAEYERLLTTAEAPEVLWQASATLGEVRFGERRFAEAAEAYDRAIAIVKNETLTRTRPEKFEIEGLVNRSGQARLLAANVKMADGSTVFVRTAKDQRDGTLGGIYSQSVRGIMPQAVPIPITFEYAKTTFTPIGEQAAHELAEALKEQQTARIELVGHTDIRGSDENNMKLSAARAEAVAAFLKNAGVTATIETKGVGSTEPIKIVDSSGLNQEDIYALNRRVEFVRQ</sequence>
<evidence type="ECO:0000256" key="5">
    <source>
        <dbReference type="SAM" id="SignalP"/>
    </source>
</evidence>
<feature type="signal peptide" evidence="5">
    <location>
        <begin position="1"/>
        <end position="24"/>
    </location>
</feature>